<dbReference type="AlphaFoldDB" id="A0A1F6WHN3"/>
<evidence type="ECO:0000313" key="3">
    <source>
        <dbReference type="Proteomes" id="UP000179880"/>
    </source>
</evidence>
<dbReference type="Proteomes" id="UP000179880">
    <property type="component" value="Unassembled WGS sequence"/>
</dbReference>
<dbReference type="EMBL" id="MFUH01000030">
    <property type="protein sequence ID" value="OGI81389.1"/>
    <property type="molecule type" value="Genomic_DNA"/>
</dbReference>
<gene>
    <name evidence="2" type="ORF">A3B93_01650</name>
</gene>
<proteinExistence type="predicted"/>
<keyword evidence="1" id="KW-0812">Transmembrane</keyword>
<keyword evidence="1" id="KW-1133">Transmembrane helix</keyword>
<reference evidence="2 3" key="1">
    <citation type="journal article" date="2016" name="Nat. Commun.">
        <title>Thousands of microbial genomes shed light on interconnected biogeochemical processes in an aquifer system.</title>
        <authorList>
            <person name="Anantharaman K."/>
            <person name="Brown C.T."/>
            <person name="Hug L.A."/>
            <person name="Sharon I."/>
            <person name="Castelle C.J."/>
            <person name="Probst A.J."/>
            <person name="Thomas B.C."/>
            <person name="Singh A."/>
            <person name="Wilkins M.J."/>
            <person name="Karaoz U."/>
            <person name="Brodie E.L."/>
            <person name="Williams K.H."/>
            <person name="Hubbard S.S."/>
            <person name="Banfield J.F."/>
        </authorList>
    </citation>
    <scope>NUCLEOTIDE SEQUENCE [LARGE SCALE GENOMIC DNA]</scope>
</reference>
<name>A0A1F6WHN3_9BACT</name>
<comment type="caution">
    <text evidence="2">The sequence shown here is derived from an EMBL/GenBank/DDBJ whole genome shotgun (WGS) entry which is preliminary data.</text>
</comment>
<accession>A0A1F6WHN3</accession>
<organism evidence="2 3">
    <name type="scientific">Candidatus Nomurabacteria bacterium RIFCSPHIGHO2_02_FULL_42_24</name>
    <dbReference type="NCBI Taxonomy" id="1801757"/>
    <lineage>
        <taxon>Bacteria</taxon>
        <taxon>Candidatus Nomuraibacteriota</taxon>
    </lineage>
</organism>
<feature type="transmembrane region" description="Helical" evidence="1">
    <location>
        <begin position="6"/>
        <end position="30"/>
    </location>
</feature>
<keyword evidence="1" id="KW-0472">Membrane</keyword>
<sequence>MKWFRILANIALLVAVLWLPFWVTVLLVLVGLFYFRNYYEALIALLLIDLIYGVPLARWGGWPLVSFSIGIVLFIGAEILKRRLKFYERS</sequence>
<evidence type="ECO:0000256" key="1">
    <source>
        <dbReference type="SAM" id="Phobius"/>
    </source>
</evidence>
<protein>
    <submittedName>
        <fullName evidence="2">Uncharacterized protein</fullName>
    </submittedName>
</protein>
<feature type="transmembrane region" description="Helical" evidence="1">
    <location>
        <begin position="60"/>
        <end position="80"/>
    </location>
</feature>
<evidence type="ECO:0000313" key="2">
    <source>
        <dbReference type="EMBL" id="OGI81389.1"/>
    </source>
</evidence>